<dbReference type="SUPFAM" id="SSF53850">
    <property type="entry name" value="Periplasmic binding protein-like II"/>
    <property type="match status" value="1"/>
</dbReference>
<dbReference type="EMBL" id="DTPE01000119">
    <property type="protein sequence ID" value="HGE75063.1"/>
    <property type="molecule type" value="Genomic_DNA"/>
</dbReference>
<dbReference type="PANTHER" id="PTHR30006">
    <property type="entry name" value="THIAMINE-BINDING PERIPLASMIC PROTEIN-RELATED"/>
    <property type="match status" value="1"/>
</dbReference>
<evidence type="ECO:0000256" key="1">
    <source>
        <dbReference type="ARBA" id="ARBA00022729"/>
    </source>
</evidence>
<evidence type="ECO:0000313" key="2">
    <source>
        <dbReference type="EMBL" id="HGE75063.1"/>
    </source>
</evidence>
<keyword evidence="1" id="KW-0732">Signal</keyword>
<proteinExistence type="predicted"/>
<comment type="caution">
    <text evidence="2">The sequence shown here is derived from an EMBL/GenBank/DDBJ whole genome shotgun (WGS) entry which is preliminary data.</text>
</comment>
<dbReference type="InterPro" id="IPR006059">
    <property type="entry name" value="SBP"/>
</dbReference>
<dbReference type="AlphaFoldDB" id="A0A7V3VSK0"/>
<dbReference type="InterPro" id="IPR005948">
    <property type="entry name" value="ThiB-like"/>
</dbReference>
<name>A0A7V3VSK0_9BACT</name>
<protein>
    <submittedName>
        <fullName evidence="2">Thiamine ABC transporter substrate-binding protein</fullName>
    </submittedName>
</protein>
<sequence>MRKISVFFVILFSFTVGVFATKVLTVYTYSSFIAGVGKQVAPVFEKLYDCKINFVSIDSGSLVARLILERSHPEADVVVGLSQSQLPQVFKENLLEGYKPTDIASVVNTSFLIDPQYRAIPFDYGALAIDYNLKTVKNPPQTFEALLDPQYAHSLVIEDPRTSTTGLDFLLWTIGLYGNNWQTYWRKLTPTIKTVTGGWDSAFQMIEDGEARMMVSFATDEAYNYYYYKGSDIGVTIPNGEAYVMVEYAGIVRGTKEYDLSKDFINFMLSKDFQMAIPLNQWMYPVTDVPLPDVFIDHAPKITKTVSVSIDQISTSLSKWIAEWSSIIIK</sequence>
<reference evidence="2" key="1">
    <citation type="journal article" date="2020" name="mSystems">
        <title>Genome- and Community-Level Interaction Insights into Carbon Utilization and Element Cycling Functions of Hydrothermarchaeota in Hydrothermal Sediment.</title>
        <authorList>
            <person name="Zhou Z."/>
            <person name="Liu Y."/>
            <person name="Xu W."/>
            <person name="Pan J."/>
            <person name="Luo Z.H."/>
            <person name="Li M."/>
        </authorList>
    </citation>
    <scope>NUCLEOTIDE SEQUENCE [LARGE SCALE GENOMIC DNA]</scope>
    <source>
        <strain evidence="2">SpSt-966</strain>
    </source>
</reference>
<organism evidence="2">
    <name type="scientific">Mesoaciditoga lauensis</name>
    <dbReference type="NCBI Taxonomy" id="1495039"/>
    <lineage>
        <taxon>Bacteria</taxon>
        <taxon>Thermotogati</taxon>
        <taxon>Thermotogota</taxon>
        <taxon>Thermotogae</taxon>
        <taxon>Mesoaciditogales</taxon>
        <taxon>Mesoaciditogaceae</taxon>
        <taxon>Mesoaciditoga</taxon>
    </lineage>
</organism>
<dbReference type="Gene3D" id="3.40.190.10">
    <property type="entry name" value="Periplasmic binding protein-like II"/>
    <property type="match status" value="2"/>
</dbReference>
<dbReference type="Pfam" id="PF13416">
    <property type="entry name" value="SBP_bac_8"/>
    <property type="match status" value="1"/>
</dbReference>
<accession>A0A7V3VSK0</accession>
<dbReference type="PANTHER" id="PTHR30006:SF2">
    <property type="entry name" value="ABC TRANSPORTER SUBSTRATE-BINDING PROTEIN"/>
    <property type="match status" value="1"/>
</dbReference>
<gene>
    <name evidence="2" type="ORF">ENX73_02930</name>
</gene>
<dbReference type="GO" id="GO:0015888">
    <property type="term" value="P:thiamine transport"/>
    <property type="evidence" value="ECO:0007669"/>
    <property type="project" value="InterPro"/>
</dbReference>
<dbReference type="GO" id="GO:0030975">
    <property type="term" value="F:thiamine binding"/>
    <property type="evidence" value="ECO:0007669"/>
    <property type="project" value="InterPro"/>
</dbReference>
<dbReference type="NCBIfam" id="TIGR01254">
    <property type="entry name" value="sfuA"/>
    <property type="match status" value="1"/>
</dbReference>